<keyword evidence="2" id="KW-1185">Reference proteome</keyword>
<dbReference type="GeneID" id="63771016"/>
<proteinExistence type="predicted"/>
<dbReference type="AlphaFoldDB" id="A0A1Y2DQY7"/>
<organism evidence="1 2">
    <name type="scientific">Pseudomassariella vexata</name>
    <dbReference type="NCBI Taxonomy" id="1141098"/>
    <lineage>
        <taxon>Eukaryota</taxon>
        <taxon>Fungi</taxon>
        <taxon>Dikarya</taxon>
        <taxon>Ascomycota</taxon>
        <taxon>Pezizomycotina</taxon>
        <taxon>Sordariomycetes</taxon>
        <taxon>Xylariomycetidae</taxon>
        <taxon>Amphisphaeriales</taxon>
        <taxon>Pseudomassariaceae</taxon>
        <taxon>Pseudomassariella</taxon>
    </lineage>
</organism>
<dbReference type="InParanoid" id="A0A1Y2DQY7"/>
<gene>
    <name evidence="1" type="ORF">BCR38DRAFT_324587</name>
</gene>
<protein>
    <recommendedName>
        <fullName evidence="3">Fungal STAND N-terminal Goodbye domain-containing protein</fullName>
    </recommendedName>
</protein>
<dbReference type="OrthoDB" id="7464126at2759"/>
<evidence type="ECO:0000313" key="1">
    <source>
        <dbReference type="EMBL" id="ORY61554.1"/>
    </source>
</evidence>
<sequence length="92" mass="10267">LQGAIKEFQAILTDKQRRELRKTTAIPDADSILIFTAQLDSTNRNRKGPSIASRLHSVLQSVRDFCSVIDTFVSTHPEIAALIWGSVKLTMQ</sequence>
<reference evidence="1 2" key="1">
    <citation type="submission" date="2016-07" db="EMBL/GenBank/DDBJ databases">
        <title>Pervasive Adenine N6-methylation of Active Genes in Fungi.</title>
        <authorList>
            <consortium name="DOE Joint Genome Institute"/>
            <person name="Mondo S.J."/>
            <person name="Dannebaum R.O."/>
            <person name="Kuo R.C."/>
            <person name="Labutti K."/>
            <person name="Haridas S."/>
            <person name="Kuo A."/>
            <person name="Salamov A."/>
            <person name="Ahrendt S.R."/>
            <person name="Lipzen A."/>
            <person name="Sullivan W."/>
            <person name="Andreopoulos W.B."/>
            <person name="Clum A."/>
            <person name="Lindquist E."/>
            <person name="Daum C."/>
            <person name="Ramamoorthy G.K."/>
            <person name="Gryganskyi A."/>
            <person name="Culley D."/>
            <person name="Magnuson J.K."/>
            <person name="James T.Y."/>
            <person name="O'Malley M.A."/>
            <person name="Stajich J.E."/>
            <person name="Spatafora J.W."/>
            <person name="Visel A."/>
            <person name="Grigoriev I.V."/>
        </authorList>
    </citation>
    <scope>NUCLEOTIDE SEQUENCE [LARGE SCALE GENOMIC DNA]</scope>
    <source>
        <strain evidence="1 2">CBS 129021</strain>
    </source>
</reference>
<evidence type="ECO:0008006" key="3">
    <source>
        <dbReference type="Google" id="ProtNLM"/>
    </source>
</evidence>
<dbReference type="Proteomes" id="UP000193689">
    <property type="component" value="Unassembled WGS sequence"/>
</dbReference>
<feature type="non-terminal residue" evidence="1">
    <location>
        <position position="1"/>
    </location>
</feature>
<dbReference type="RefSeq" id="XP_040713631.1">
    <property type="nucleotide sequence ID" value="XM_040854804.1"/>
</dbReference>
<comment type="caution">
    <text evidence="1">The sequence shown here is derived from an EMBL/GenBank/DDBJ whole genome shotgun (WGS) entry which is preliminary data.</text>
</comment>
<accession>A0A1Y2DQY7</accession>
<dbReference type="EMBL" id="MCFJ01000010">
    <property type="protein sequence ID" value="ORY61554.1"/>
    <property type="molecule type" value="Genomic_DNA"/>
</dbReference>
<evidence type="ECO:0000313" key="2">
    <source>
        <dbReference type="Proteomes" id="UP000193689"/>
    </source>
</evidence>
<name>A0A1Y2DQY7_9PEZI</name>
<feature type="non-terminal residue" evidence="1">
    <location>
        <position position="92"/>
    </location>
</feature>